<organism evidence="1 2">
    <name type="scientific">Agrobacterium larrymoorei</name>
    <dbReference type="NCBI Taxonomy" id="160699"/>
    <lineage>
        <taxon>Bacteria</taxon>
        <taxon>Pseudomonadati</taxon>
        <taxon>Pseudomonadota</taxon>
        <taxon>Alphaproteobacteria</taxon>
        <taxon>Hyphomicrobiales</taxon>
        <taxon>Rhizobiaceae</taxon>
        <taxon>Rhizobium/Agrobacterium group</taxon>
        <taxon>Agrobacterium</taxon>
    </lineage>
</organism>
<evidence type="ECO:0008006" key="3">
    <source>
        <dbReference type="Google" id="ProtNLM"/>
    </source>
</evidence>
<name>A0AAJ2BEB7_9HYPH</name>
<gene>
    <name evidence="1" type="ORF">QE369_003504</name>
</gene>
<evidence type="ECO:0000313" key="2">
    <source>
        <dbReference type="Proteomes" id="UP001255601"/>
    </source>
</evidence>
<proteinExistence type="predicted"/>
<reference evidence="1" key="1">
    <citation type="submission" date="2023-08" db="EMBL/GenBank/DDBJ databases">
        <title>Functional and genomic diversity of the sorghum phyllosphere microbiome.</title>
        <authorList>
            <person name="Shade A."/>
        </authorList>
    </citation>
    <scope>NUCLEOTIDE SEQUENCE</scope>
    <source>
        <strain evidence="1">SORGH_AS_0974</strain>
    </source>
</reference>
<protein>
    <recommendedName>
        <fullName evidence="3">DUF3800 domain-containing protein</fullName>
    </recommendedName>
</protein>
<dbReference type="EMBL" id="JAVIZC010000003">
    <property type="protein sequence ID" value="MDR6103307.1"/>
    <property type="molecule type" value="Genomic_DNA"/>
</dbReference>
<comment type="caution">
    <text evidence="1">The sequence shown here is derived from an EMBL/GenBank/DDBJ whole genome shotgun (WGS) entry which is preliminary data.</text>
</comment>
<evidence type="ECO:0000313" key="1">
    <source>
        <dbReference type="EMBL" id="MDR6103307.1"/>
    </source>
</evidence>
<dbReference type="Proteomes" id="UP001255601">
    <property type="component" value="Unassembled WGS sequence"/>
</dbReference>
<dbReference type="InterPro" id="IPR024524">
    <property type="entry name" value="DUF3800"/>
</dbReference>
<dbReference type="Pfam" id="PF12686">
    <property type="entry name" value="DUF3800"/>
    <property type="match status" value="1"/>
</dbReference>
<dbReference type="RefSeq" id="WP_309771736.1">
    <property type="nucleotide sequence ID" value="NZ_JAVIZC010000003.1"/>
</dbReference>
<sequence>MSAPSFDYIAYFDEAGDPGIRKVVPVDPSGGTEWFVLGCVVIKASREKEPIDFIKRARMIINSRQRPDIHYKNLKAWQRVKVCQEAAKENARFFCLASNKISMRGYKNPAAAATSLHPNNFFYNYCIRILLERVTEWVERRSLVDFGEPRKLKLVFSERGGHSYRHVKTYTEVLRIQEEKGRLFQNVRAPRFEVLDTNLIEVIRHDQNAGLQMADIVASAFYHAANARASNWDIEPAKALKPRMATDNALVANAGLTLLPWRTWKSPLTSDQKQIFKFYGHKL</sequence>
<accession>A0AAJ2BEB7</accession>
<dbReference type="AlphaFoldDB" id="A0AAJ2BEB7"/>